<accession>A0A5B7FTN5</accession>
<dbReference type="EMBL" id="VSRR010010015">
    <property type="protein sequence ID" value="MPC51190.1"/>
    <property type="molecule type" value="Genomic_DNA"/>
</dbReference>
<name>A0A5B7FTN5_PORTR</name>
<reference evidence="1 2" key="1">
    <citation type="submission" date="2019-05" db="EMBL/GenBank/DDBJ databases">
        <title>Another draft genome of Portunus trituberculatus and its Hox gene families provides insights of decapod evolution.</title>
        <authorList>
            <person name="Jeong J.-H."/>
            <person name="Song I."/>
            <person name="Kim S."/>
            <person name="Choi T."/>
            <person name="Kim D."/>
            <person name="Ryu S."/>
            <person name="Kim W."/>
        </authorList>
    </citation>
    <scope>NUCLEOTIDE SEQUENCE [LARGE SCALE GENOMIC DNA]</scope>
    <source>
        <tissue evidence="1">Muscle</tissue>
    </source>
</reference>
<organism evidence="1 2">
    <name type="scientific">Portunus trituberculatus</name>
    <name type="common">Swimming crab</name>
    <name type="synonym">Neptunus trituberculatus</name>
    <dbReference type="NCBI Taxonomy" id="210409"/>
    <lineage>
        <taxon>Eukaryota</taxon>
        <taxon>Metazoa</taxon>
        <taxon>Ecdysozoa</taxon>
        <taxon>Arthropoda</taxon>
        <taxon>Crustacea</taxon>
        <taxon>Multicrustacea</taxon>
        <taxon>Malacostraca</taxon>
        <taxon>Eumalacostraca</taxon>
        <taxon>Eucarida</taxon>
        <taxon>Decapoda</taxon>
        <taxon>Pleocyemata</taxon>
        <taxon>Brachyura</taxon>
        <taxon>Eubrachyura</taxon>
        <taxon>Portunoidea</taxon>
        <taxon>Portunidae</taxon>
        <taxon>Portuninae</taxon>
        <taxon>Portunus</taxon>
    </lineage>
</organism>
<evidence type="ECO:0000313" key="1">
    <source>
        <dbReference type="EMBL" id="MPC51190.1"/>
    </source>
</evidence>
<evidence type="ECO:0000313" key="2">
    <source>
        <dbReference type="Proteomes" id="UP000324222"/>
    </source>
</evidence>
<dbReference type="AlphaFoldDB" id="A0A5B7FTN5"/>
<gene>
    <name evidence="1" type="ORF">E2C01_045031</name>
</gene>
<sequence>MPEEYKREKSQQLQFHLHDISLLTDIASRGRPFPCFPLYVQVLRASTVEYYDRMSVVRHRIAAS</sequence>
<proteinExistence type="predicted"/>
<keyword evidence="2" id="KW-1185">Reference proteome</keyword>
<comment type="caution">
    <text evidence="1">The sequence shown here is derived from an EMBL/GenBank/DDBJ whole genome shotgun (WGS) entry which is preliminary data.</text>
</comment>
<dbReference type="Proteomes" id="UP000324222">
    <property type="component" value="Unassembled WGS sequence"/>
</dbReference>
<protein>
    <submittedName>
        <fullName evidence="1">Uncharacterized protein</fullName>
    </submittedName>
</protein>